<feature type="domain" description="DUF5047" evidence="1">
    <location>
        <begin position="40"/>
        <end position="163"/>
    </location>
</feature>
<evidence type="ECO:0000313" key="2">
    <source>
        <dbReference type="EMBL" id="SES03255.1"/>
    </source>
</evidence>
<reference evidence="3" key="1">
    <citation type="submission" date="2016-10" db="EMBL/GenBank/DDBJ databases">
        <authorList>
            <person name="Varghese N."/>
            <person name="Submissions S."/>
        </authorList>
    </citation>
    <scope>NUCLEOTIDE SEQUENCE [LARGE SCALE GENOMIC DNA]</scope>
    <source>
        <strain evidence="3">CGMCC 4.6825</strain>
    </source>
</reference>
<keyword evidence="3" id="KW-1185">Reference proteome</keyword>
<dbReference type="Pfam" id="PF16466">
    <property type="entry name" value="DUF5047"/>
    <property type="match status" value="1"/>
</dbReference>
<organism evidence="2 3">
    <name type="scientific">Streptomyces qinglanensis</name>
    <dbReference type="NCBI Taxonomy" id="943816"/>
    <lineage>
        <taxon>Bacteria</taxon>
        <taxon>Bacillati</taxon>
        <taxon>Actinomycetota</taxon>
        <taxon>Actinomycetes</taxon>
        <taxon>Kitasatosporales</taxon>
        <taxon>Streptomycetaceae</taxon>
        <taxon>Streptomyces</taxon>
    </lineage>
</organism>
<dbReference type="AlphaFoldDB" id="A0A1H9U1B4"/>
<protein>
    <submittedName>
        <fullName evidence="2">Putative phage tail protein</fullName>
    </submittedName>
</protein>
<sequence>MYPPPSGRFLPTLVEAHTPVTVVQLHKADGTVVELEHTAGSVTVDRSQAVRRTATVTVPDTSLIPRTPSEQLAIYGARLRIERGIRYGNGTIETVPVFYGRVDAVDGDPDYGPVDIRASGLEAVVADDKFVSAYSTRGGVTAVTAIRGLIQDAIPGAVVTSYAVDQVIGVRTWDAEGDRWAAVQECATAIGAECYADADGQFVIAELPDMLVAPISWQVDAGERGALVSASRGYNRDGMYNWVVARGENTEEDTPPVTATAADEDPTSPTYVYGSFGRVPTFYSSATLTTTTLAQAAANKLLRDSLKPNATADLSSVPNPCLEPGDVLRVTYASGDRDLLQVESFSLDLVGGDFTLACIGGREDS</sequence>
<dbReference type="InterPro" id="IPR032490">
    <property type="entry name" value="DUF5047"/>
</dbReference>
<dbReference type="RefSeq" id="WP_075001138.1">
    <property type="nucleotide sequence ID" value="NZ_FOGO01000007.1"/>
</dbReference>
<name>A0A1H9U1B4_9ACTN</name>
<accession>A0A1H9U1B4</accession>
<dbReference type="OrthoDB" id="4320040at2"/>
<evidence type="ECO:0000259" key="1">
    <source>
        <dbReference type="Pfam" id="PF16466"/>
    </source>
</evidence>
<evidence type="ECO:0000313" key="3">
    <source>
        <dbReference type="Proteomes" id="UP000182841"/>
    </source>
</evidence>
<proteinExistence type="predicted"/>
<dbReference type="Proteomes" id="UP000182841">
    <property type="component" value="Unassembled WGS sequence"/>
</dbReference>
<gene>
    <name evidence="2" type="ORF">SAMN05421870_107218</name>
</gene>
<dbReference type="EMBL" id="FOGO01000007">
    <property type="protein sequence ID" value="SES03255.1"/>
    <property type="molecule type" value="Genomic_DNA"/>
</dbReference>